<dbReference type="SUPFAM" id="SSF103481">
    <property type="entry name" value="Multidrug resistance efflux transporter EmrE"/>
    <property type="match status" value="1"/>
</dbReference>
<evidence type="ECO:0000256" key="5">
    <source>
        <dbReference type="ARBA" id="ARBA00022556"/>
    </source>
</evidence>
<evidence type="ECO:0000256" key="6">
    <source>
        <dbReference type="ARBA" id="ARBA00022692"/>
    </source>
</evidence>
<organism evidence="13 14">
    <name type="scientific">Frischella perrara</name>
    <dbReference type="NCBI Taxonomy" id="1267021"/>
    <lineage>
        <taxon>Bacteria</taxon>
        <taxon>Pseudomonadati</taxon>
        <taxon>Pseudomonadota</taxon>
        <taxon>Gammaproteobacteria</taxon>
        <taxon>Orbales</taxon>
        <taxon>Orbaceae</taxon>
        <taxon>Frischella</taxon>
    </lineage>
</organism>
<evidence type="ECO:0000256" key="11">
    <source>
        <dbReference type="SAM" id="Phobius"/>
    </source>
</evidence>
<dbReference type="GO" id="GO:0009245">
    <property type="term" value="P:lipid A biosynthetic process"/>
    <property type="evidence" value="ECO:0007669"/>
    <property type="project" value="UniProtKB-KW"/>
</dbReference>
<dbReference type="AlphaFoldDB" id="A0A0A7S0X3"/>
<dbReference type="InterPro" id="IPR000390">
    <property type="entry name" value="Small_drug/metabolite_transptr"/>
</dbReference>
<reference evidence="13 14" key="1">
    <citation type="journal article" date="2014" name="Appl. Environ. Microbiol.">
        <title>Gut symbionts from distinct hosts exhibit genotoxic activity via divergent colibactin biosynthetic pathways.</title>
        <authorList>
            <person name="Engel P."/>
            <person name="Vizcaino M.I."/>
            <person name="Crawford J.M."/>
        </authorList>
    </citation>
    <scope>NUCLEOTIDE SEQUENCE [LARGE SCALE GENOMIC DNA]</scope>
    <source>
        <strain evidence="13 14">PEB0191</strain>
    </source>
</reference>
<keyword evidence="3" id="KW-0444">Lipid biosynthesis</keyword>
<accession>A0A0A7S0X3</accession>
<dbReference type="InterPro" id="IPR037185">
    <property type="entry name" value="EmrE-like"/>
</dbReference>
<evidence type="ECO:0000256" key="8">
    <source>
        <dbReference type="ARBA" id="ARBA00022989"/>
    </source>
</evidence>
<dbReference type="PANTHER" id="PTHR30561:SF9">
    <property type="entry name" value="4-AMINO-4-DEOXY-L-ARABINOSE-PHOSPHOUNDECAPRENOL FLIPPASE SUBUNIT ARNF-RELATED"/>
    <property type="match status" value="1"/>
</dbReference>
<dbReference type="RefSeq" id="WP_039103976.1">
    <property type="nucleotide sequence ID" value="NZ_CP009056.1"/>
</dbReference>
<evidence type="ECO:0000256" key="4">
    <source>
        <dbReference type="ARBA" id="ARBA00022519"/>
    </source>
</evidence>
<sequence length="118" mass="13168">MTLLMILLWLGNLCCDTVGQIAFKYAAISSKTRKGFSYWVDLLFNYWLWIGIATYGIGFLLWIAFLSYMPLSQAILLASANIITIMICGRILFKEQLTSYRVIGVSLITCGVVLVGIG</sequence>
<keyword evidence="5" id="KW-0441">Lipid A biosynthesis</keyword>
<evidence type="ECO:0000256" key="2">
    <source>
        <dbReference type="ARBA" id="ARBA00022475"/>
    </source>
</evidence>
<dbReference type="EMBL" id="CP009056">
    <property type="protein sequence ID" value="AJA44472.1"/>
    <property type="molecule type" value="Genomic_DNA"/>
</dbReference>
<evidence type="ECO:0000256" key="7">
    <source>
        <dbReference type="ARBA" id="ARBA00022985"/>
    </source>
</evidence>
<dbReference type="HOGENOM" id="CLU_131462_3_2_6"/>
<name>A0A0A7S0X3_FRIPE</name>
<evidence type="ECO:0000313" key="14">
    <source>
        <dbReference type="Proteomes" id="UP000030901"/>
    </source>
</evidence>
<comment type="subcellular location">
    <subcellularLocation>
        <location evidence="1">Cell membrane</location>
        <topology evidence="1">Multi-pass membrane protein</topology>
    </subcellularLocation>
</comment>
<feature type="transmembrane region" description="Helical" evidence="11">
    <location>
        <begin position="46"/>
        <end position="68"/>
    </location>
</feature>
<dbReference type="KEGG" id="fpp:FPB0191_00641"/>
<keyword evidence="10 11" id="KW-0472">Membrane</keyword>
<dbReference type="GO" id="GO:0022857">
    <property type="term" value="F:transmembrane transporter activity"/>
    <property type="evidence" value="ECO:0007669"/>
    <property type="project" value="InterPro"/>
</dbReference>
<keyword evidence="7" id="KW-0448">Lipopolysaccharide biosynthesis</keyword>
<keyword evidence="4" id="KW-0997">Cell inner membrane</keyword>
<feature type="transmembrane region" description="Helical" evidence="11">
    <location>
        <begin position="75"/>
        <end position="93"/>
    </location>
</feature>
<dbReference type="GO" id="GO:0009103">
    <property type="term" value="P:lipopolysaccharide biosynthetic process"/>
    <property type="evidence" value="ECO:0007669"/>
    <property type="project" value="UniProtKB-KW"/>
</dbReference>
<evidence type="ECO:0000256" key="1">
    <source>
        <dbReference type="ARBA" id="ARBA00004651"/>
    </source>
</evidence>
<dbReference type="STRING" id="1267021.FPB0191_00641"/>
<keyword evidence="9" id="KW-0443">Lipid metabolism</keyword>
<dbReference type="InterPro" id="IPR000620">
    <property type="entry name" value="EamA_dom"/>
</dbReference>
<evidence type="ECO:0000313" key="13">
    <source>
        <dbReference type="EMBL" id="AJA44472.1"/>
    </source>
</evidence>
<dbReference type="GO" id="GO:0005886">
    <property type="term" value="C:plasma membrane"/>
    <property type="evidence" value="ECO:0007669"/>
    <property type="project" value="UniProtKB-SubCell"/>
</dbReference>
<feature type="domain" description="EamA" evidence="12">
    <location>
        <begin position="47"/>
        <end position="115"/>
    </location>
</feature>
<evidence type="ECO:0000256" key="9">
    <source>
        <dbReference type="ARBA" id="ARBA00023098"/>
    </source>
</evidence>
<keyword evidence="8 11" id="KW-1133">Transmembrane helix</keyword>
<evidence type="ECO:0000256" key="10">
    <source>
        <dbReference type="ARBA" id="ARBA00023136"/>
    </source>
</evidence>
<evidence type="ECO:0000256" key="3">
    <source>
        <dbReference type="ARBA" id="ARBA00022516"/>
    </source>
</evidence>
<evidence type="ECO:0000259" key="12">
    <source>
        <dbReference type="Pfam" id="PF00892"/>
    </source>
</evidence>
<dbReference type="Proteomes" id="UP000030901">
    <property type="component" value="Chromosome"/>
</dbReference>
<keyword evidence="2" id="KW-1003">Cell membrane</keyword>
<keyword evidence="14" id="KW-1185">Reference proteome</keyword>
<gene>
    <name evidence="13" type="ORF">FPB0191_00641</name>
</gene>
<feature type="transmembrane region" description="Helical" evidence="11">
    <location>
        <begin position="99"/>
        <end position="117"/>
    </location>
</feature>
<proteinExistence type="predicted"/>
<dbReference type="Gene3D" id="1.10.3730.20">
    <property type="match status" value="1"/>
</dbReference>
<protein>
    <submittedName>
        <fullName evidence="13">EamA-like transporter family</fullName>
    </submittedName>
</protein>
<dbReference type="PANTHER" id="PTHR30561">
    <property type="entry name" value="SMR FAMILY PROTON-DEPENDENT DRUG EFFLUX TRANSPORTER SUGE"/>
    <property type="match status" value="1"/>
</dbReference>
<keyword evidence="6 11" id="KW-0812">Transmembrane</keyword>
<dbReference type="Pfam" id="PF00892">
    <property type="entry name" value="EamA"/>
    <property type="match status" value="1"/>
</dbReference>
<dbReference type="OrthoDB" id="8612348at2"/>